<keyword evidence="4" id="KW-1185">Reference proteome</keyword>
<feature type="domain" description="Outer membrane protein beta-barrel" evidence="2">
    <location>
        <begin position="60"/>
        <end position="224"/>
    </location>
</feature>
<dbReference type="SUPFAM" id="SSF56925">
    <property type="entry name" value="OMPA-like"/>
    <property type="match status" value="1"/>
</dbReference>
<dbReference type="InterPro" id="IPR027385">
    <property type="entry name" value="Beta-barrel_OMP"/>
</dbReference>
<accession>A0A4V2NL64</accession>
<dbReference type="Gene3D" id="2.40.160.20">
    <property type="match status" value="1"/>
</dbReference>
<comment type="caution">
    <text evidence="3">The sequence shown here is derived from an EMBL/GenBank/DDBJ whole genome shotgun (WGS) entry which is preliminary data.</text>
</comment>
<proteinExistence type="predicted"/>
<dbReference type="InterPro" id="IPR011250">
    <property type="entry name" value="OMP/PagP_B-barrel"/>
</dbReference>
<evidence type="ECO:0000313" key="3">
    <source>
        <dbReference type="EMBL" id="TCI07288.1"/>
    </source>
</evidence>
<keyword evidence="1" id="KW-0732">Signal</keyword>
<dbReference type="EMBL" id="SJTG01000005">
    <property type="protein sequence ID" value="TCI07288.1"/>
    <property type="molecule type" value="Genomic_DNA"/>
</dbReference>
<evidence type="ECO:0000313" key="4">
    <source>
        <dbReference type="Proteomes" id="UP000291822"/>
    </source>
</evidence>
<evidence type="ECO:0000259" key="2">
    <source>
        <dbReference type="Pfam" id="PF13505"/>
    </source>
</evidence>
<dbReference type="Proteomes" id="UP000291822">
    <property type="component" value="Unassembled WGS sequence"/>
</dbReference>
<organism evidence="3 4">
    <name type="scientific">Dyella soli</name>
    <dbReference type="NCBI Taxonomy" id="522319"/>
    <lineage>
        <taxon>Bacteria</taxon>
        <taxon>Pseudomonadati</taxon>
        <taxon>Pseudomonadota</taxon>
        <taxon>Gammaproteobacteria</taxon>
        <taxon>Lysobacterales</taxon>
        <taxon>Rhodanobacteraceae</taxon>
        <taxon>Dyella</taxon>
    </lineage>
</organism>
<gene>
    <name evidence="3" type="ORF">EZM97_32335</name>
</gene>
<sequence length="243" mass="26288">MDVRNVATRHKPYTLIVARTCKHCLPTRRSVRLRGAHERKINIGTGDTMRKLLLSVPLGAALAAASFASHAQTGGNGDFFVNGSVGSTHADIQGLTDQNSTGYSVNAGYRWNDTWGLEAGYVDLGKPKANGYFINGYSYNLALKVTGWTLGANGKFKFARDWYVSARAGAFFSTSKLTVSGMSGDVSANDTNLYVGMGLGYNITRNLGVSINFDRYEAKADGILTGTNNPYLLSGTLEYRFPL</sequence>
<reference evidence="3 4" key="1">
    <citation type="submission" date="2019-02" db="EMBL/GenBank/DDBJ databases">
        <title>Dyella amyloliquefaciens sp. nov., isolated from forest soil.</title>
        <authorList>
            <person name="Gao Z.-H."/>
            <person name="Qiu L.-H."/>
        </authorList>
    </citation>
    <scope>NUCLEOTIDE SEQUENCE [LARGE SCALE GENOMIC DNA]</scope>
    <source>
        <strain evidence="3 4">KACC 12747</strain>
    </source>
</reference>
<dbReference type="AlphaFoldDB" id="A0A4V2NL64"/>
<evidence type="ECO:0000256" key="1">
    <source>
        <dbReference type="ARBA" id="ARBA00022729"/>
    </source>
</evidence>
<name>A0A4V2NL64_9GAMM</name>
<protein>
    <submittedName>
        <fullName evidence="3">Porin family protein</fullName>
    </submittedName>
</protein>
<dbReference type="Pfam" id="PF13505">
    <property type="entry name" value="OMP_b-brl"/>
    <property type="match status" value="1"/>
</dbReference>